<dbReference type="Gene3D" id="1.25.40.10">
    <property type="entry name" value="Tetratricopeptide repeat domain"/>
    <property type="match status" value="2"/>
</dbReference>
<dbReference type="EMBL" id="JABKKF010000020">
    <property type="protein sequence ID" value="NPD93228.1"/>
    <property type="molecule type" value="Genomic_DNA"/>
</dbReference>
<name>A0ABX2APV4_9BACT</name>
<dbReference type="SMART" id="SM00028">
    <property type="entry name" value="TPR"/>
    <property type="match status" value="4"/>
</dbReference>
<dbReference type="PANTHER" id="PTHR12558:SF13">
    <property type="entry name" value="CELL DIVISION CYCLE PROTEIN 27 HOMOLOG"/>
    <property type="match status" value="1"/>
</dbReference>
<dbReference type="InterPro" id="IPR019734">
    <property type="entry name" value="TPR_rpt"/>
</dbReference>
<dbReference type="SUPFAM" id="SSF48452">
    <property type="entry name" value="TPR-like"/>
    <property type="match status" value="2"/>
</dbReference>
<organism evidence="2 3">
    <name type="scientific">Xylanibacter muris</name>
    <dbReference type="NCBI Taxonomy" id="2736290"/>
    <lineage>
        <taxon>Bacteria</taxon>
        <taxon>Pseudomonadati</taxon>
        <taxon>Bacteroidota</taxon>
        <taxon>Bacteroidia</taxon>
        <taxon>Bacteroidales</taxon>
        <taxon>Prevotellaceae</taxon>
        <taxon>Xylanibacter</taxon>
    </lineage>
</organism>
<proteinExistence type="predicted"/>
<reference evidence="2 3" key="1">
    <citation type="submission" date="2020-05" db="EMBL/GenBank/DDBJ databases">
        <title>Distinct polysaccharide utilization as determinants for interspecies competition between intestinal Prevotella spp.</title>
        <authorList>
            <person name="Galvez E.J.C."/>
            <person name="Iljazovic A."/>
            <person name="Strowig T."/>
        </authorList>
    </citation>
    <scope>NUCLEOTIDE SEQUENCE [LARGE SCALE GENOMIC DNA]</scope>
    <source>
        <strain evidence="2 3">PMUR</strain>
    </source>
</reference>
<dbReference type="InterPro" id="IPR011990">
    <property type="entry name" value="TPR-like_helical_dom_sf"/>
</dbReference>
<sequence length="501" mass="58378">MKVLRYAVLIFCVLIPYGMSAQTDPKVSVEAFKSIIKKYVPRRMDNLAAEIQERHKKNPDVIFGIAEAFYRNSGVHDSVYSGKYIDKVLEIAPGYSKAYSLKAEIFLYYGDTLSAVRWYEKGIAANPKVPRCYLDYARLLCASDVEKTKEVMRRLKGNVPDYPVNRDMARLFDNLATKRINTTENLYYALENFKLATPDSLTAYDWILYANYYLGLKDYENVVSVCRLGLDRFPRKRDLNRFAFYANYNMHKWEDAVFFAEELLHNSDTVVPRAVDYLYCANSYRELKNYSKALQMYNELHGMDGLTDAQKRDMYRDMAECYTETGAYDEAEKYFLSDVEARRSEGKSAFAPLYYMAAMYSKQAEGLDGEAKIAAYRKADRLYAEASKENDDRIEYAVRDRYRLNVYQLNDDYVKGKSVPVAMRLIELFESRGDKSVTNNTYRVHVYQYMAQIYLGYYQTDIKTNLSKAKYYLNKILEYEPEHEGATKALAALKSDKKRRR</sequence>
<keyword evidence="1" id="KW-0732">Signal</keyword>
<dbReference type="RefSeq" id="WP_172277475.1">
    <property type="nucleotide sequence ID" value="NZ_CASGMU010000024.1"/>
</dbReference>
<comment type="caution">
    <text evidence="2">The sequence shown here is derived from an EMBL/GenBank/DDBJ whole genome shotgun (WGS) entry which is preliminary data.</text>
</comment>
<accession>A0ABX2APV4</accession>
<feature type="signal peptide" evidence="1">
    <location>
        <begin position="1"/>
        <end position="21"/>
    </location>
</feature>
<evidence type="ECO:0000313" key="2">
    <source>
        <dbReference type="EMBL" id="NPD93228.1"/>
    </source>
</evidence>
<evidence type="ECO:0008006" key="4">
    <source>
        <dbReference type="Google" id="ProtNLM"/>
    </source>
</evidence>
<keyword evidence="3" id="KW-1185">Reference proteome</keyword>
<gene>
    <name evidence="2" type="ORF">HPS56_13000</name>
</gene>
<dbReference type="PANTHER" id="PTHR12558">
    <property type="entry name" value="CELL DIVISION CYCLE 16,23,27"/>
    <property type="match status" value="1"/>
</dbReference>
<dbReference type="Proteomes" id="UP000714420">
    <property type="component" value="Unassembled WGS sequence"/>
</dbReference>
<feature type="chain" id="PRO_5046678967" description="Tetratricopeptide repeat protein" evidence="1">
    <location>
        <begin position="22"/>
        <end position="501"/>
    </location>
</feature>
<evidence type="ECO:0000256" key="1">
    <source>
        <dbReference type="SAM" id="SignalP"/>
    </source>
</evidence>
<evidence type="ECO:0000313" key="3">
    <source>
        <dbReference type="Proteomes" id="UP000714420"/>
    </source>
</evidence>
<protein>
    <recommendedName>
        <fullName evidence="4">Tetratricopeptide repeat protein</fullName>
    </recommendedName>
</protein>